<dbReference type="PANTHER" id="PTHR33393:SF13">
    <property type="entry name" value="PGA BIOSYNTHESIS PROTEIN CAPA"/>
    <property type="match status" value="1"/>
</dbReference>
<gene>
    <name evidence="3" type="ORF">SDC9_139855</name>
</gene>
<accession>A0A645DTX0</accession>
<dbReference type="InterPro" id="IPR019079">
    <property type="entry name" value="Capsule_synth_CapA"/>
</dbReference>
<dbReference type="AlphaFoldDB" id="A0A645DTX0"/>
<dbReference type="Pfam" id="PF09587">
    <property type="entry name" value="PGA_cap"/>
    <property type="match status" value="1"/>
</dbReference>
<comment type="caution">
    <text evidence="3">The sequence shown here is derived from an EMBL/GenBank/DDBJ whole genome shotgun (WGS) entry which is preliminary data.</text>
</comment>
<evidence type="ECO:0000259" key="2">
    <source>
        <dbReference type="SMART" id="SM00854"/>
    </source>
</evidence>
<evidence type="ECO:0000256" key="1">
    <source>
        <dbReference type="ARBA" id="ARBA00005662"/>
    </source>
</evidence>
<dbReference type="PANTHER" id="PTHR33393">
    <property type="entry name" value="POLYGLUTAMINE SYNTHESIS ACCESSORY PROTEIN RV0574C-RELATED"/>
    <property type="match status" value="1"/>
</dbReference>
<feature type="domain" description="Capsule synthesis protein CapA" evidence="2">
    <location>
        <begin position="1"/>
        <end position="126"/>
    </location>
</feature>
<sequence>MKALEEAGQHWFAVTDEGIKTWIYEKNGVKIGFTGANITYYARRPDMLNKSFEQLREAGCAFIVGVMHGGEEYGPGPNRSIQRFARFLVDQGAGLVIGHHPHVLHGIEIYNGASIVYSLGNFAFGGNAKIRERRTMIAQAFLRFDEGGRYTEHQLNLLPAYVSGVEEYNNYQPVLAEGAQAQAIIDLVDSLSELKLAPYEEGKGALQAPVKAREIPRGGE</sequence>
<proteinExistence type="inferred from homology"/>
<dbReference type="SUPFAM" id="SSF56300">
    <property type="entry name" value="Metallo-dependent phosphatases"/>
    <property type="match status" value="1"/>
</dbReference>
<dbReference type="EMBL" id="VSSQ01039623">
    <property type="protein sequence ID" value="MPM92719.1"/>
    <property type="molecule type" value="Genomic_DNA"/>
</dbReference>
<reference evidence="3" key="1">
    <citation type="submission" date="2019-08" db="EMBL/GenBank/DDBJ databases">
        <authorList>
            <person name="Kucharzyk K."/>
            <person name="Murdoch R.W."/>
            <person name="Higgins S."/>
            <person name="Loffler F."/>
        </authorList>
    </citation>
    <scope>NUCLEOTIDE SEQUENCE</scope>
</reference>
<dbReference type="Gene3D" id="3.60.21.10">
    <property type="match status" value="1"/>
</dbReference>
<dbReference type="InterPro" id="IPR052169">
    <property type="entry name" value="CW_Biosynth-Accessory"/>
</dbReference>
<protein>
    <recommendedName>
        <fullName evidence="2">Capsule synthesis protein CapA domain-containing protein</fullName>
    </recommendedName>
</protein>
<evidence type="ECO:0000313" key="3">
    <source>
        <dbReference type="EMBL" id="MPM92719.1"/>
    </source>
</evidence>
<dbReference type="InterPro" id="IPR029052">
    <property type="entry name" value="Metallo-depent_PP-like"/>
</dbReference>
<dbReference type="SMART" id="SM00854">
    <property type="entry name" value="PGA_cap"/>
    <property type="match status" value="1"/>
</dbReference>
<comment type="similarity">
    <text evidence="1">Belongs to the CapA family.</text>
</comment>
<organism evidence="3">
    <name type="scientific">bioreactor metagenome</name>
    <dbReference type="NCBI Taxonomy" id="1076179"/>
    <lineage>
        <taxon>unclassified sequences</taxon>
        <taxon>metagenomes</taxon>
        <taxon>ecological metagenomes</taxon>
    </lineage>
</organism>
<name>A0A645DTX0_9ZZZZ</name>